<dbReference type="AlphaFoldDB" id="A0A542WZH3"/>
<proteinExistence type="predicted"/>
<feature type="compositionally biased region" description="Pro residues" evidence="1">
    <location>
        <begin position="147"/>
        <end position="200"/>
    </location>
</feature>
<feature type="domain" description="PKD" evidence="2">
    <location>
        <begin position="292"/>
        <end position="352"/>
    </location>
</feature>
<evidence type="ECO:0000256" key="1">
    <source>
        <dbReference type="SAM" id="MobiDB-lite"/>
    </source>
</evidence>
<organism evidence="3 4">
    <name type="scientific">Barrientosiimonas humi</name>
    <dbReference type="NCBI Taxonomy" id="999931"/>
    <lineage>
        <taxon>Bacteria</taxon>
        <taxon>Bacillati</taxon>
        <taxon>Actinomycetota</taxon>
        <taxon>Actinomycetes</taxon>
        <taxon>Micrococcales</taxon>
        <taxon>Dermacoccaceae</taxon>
        <taxon>Barrientosiimonas</taxon>
    </lineage>
</organism>
<accession>A0A542WZH3</accession>
<feature type="region of interest" description="Disordered" evidence="1">
    <location>
        <begin position="1"/>
        <end position="58"/>
    </location>
</feature>
<keyword evidence="4" id="KW-1185">Reference proteome</keyword>
<feature type="compositionally biased region" description="Low complexity" evidence="1">
    <location>
        <begin position="201"/>
        <end position="214"/>
    </location>
</feature>
<feature type="compositionally biased region" description="Basic and acidic residues" evidence="1">
    <location>
        <begin position="24"/>
        <end position="39"/>
    </location>
</feature>
<protein>
    <recommendedName>
        <fullName evidence="2">PKD domain-containing protein</fullName>
    </recommendedName>
</protein>
<dbReference type="CDD" id="cd00146">
    <property type="entry name" value="PKD"/>
    <property type="match status" value="1"/>
</dbReference>
<dbReference type="PROSITE" id="PS50093">
    <property type="entry name" value="PKD"/>
    <property type="match status" value="1"/>
</dbReference>
<dbReference type="Proteomes" id="UP000318336">
    <property type="component" value="Unassembled WGS sequence"/>
</dbReference>
<feature type="compositionally biased region" description="Low complexity" evidence="1">
    <location>
        <begin position="91"/>
        <end position="143"/>
    </location>
</feature>
<dbReference type="Gene3D" id="2.60.40.10">
    <property type="entry name" value="Immunoglobulins"/>
    <property type="match status" value="1"/>
</dbReference>
<evidence type="ECO:0000313" key="3">
    <source>
        <dbReference type="EMBL" id="TQL28981.1"/>
    </source>
</evidence>
<dbReference type="InterPro" id="IPR013783">
    <property type="entry name" value="Ig-like_fold"/>
</dbReference>
<dbReference type="GO" id="GO:0005975">
    <property type="term" value="P:carbohydrate metabolic process"/>
    <property type="evidence" value="ECO:0007669"/>
    <property type="project" value="UniProtKB-ARBA"/>
</dbReference>
<gene>
    <name evidence="3" type="ORF">FB554_3293</name>
</gene>
<evidence type="ECO:0000313" key="4">
    <source>
        <dbReference type="Proteomes" id="UP000318336"/>
    </source>
</evidence>
<feature type="region of interest" description="Disordered" evidence="1">
    <location>
        <begin position="85"/>
        <end position="262"/>
    </location>
</feature>
<reference evidence="3 4" key="1">
    <citation type="submission" date="2019-06" db="EMBL/GenBank/DDBJ databases">
        <title>Sequencing the genomes of 1000 actinobacteria strains.</title>
        <authorList>
            <person name="Klenk H.-P."/>
        </authorList>
    </citation>
    <scope>NUCLEOTIDE SEQUENCE [LARGE SCALE GENOMIC DNA]</scope>
    <source>
        <strain evidence="3 4">DSM 24617</strain>
    </source>
</reference>
<name>A0A542WZH3_9MICO</name>
<feature type="compositionally biased region" description="Gly residues" evidence="1">
    <location>
        <begin position="44"/>
        <end position="58"/>
    </location>
</feature>
<dbReference type="OrthoDB" id="5150432at2"/>
<evidence type="ECO:0000259" key="2">
    <source>
        <dbReference type="PROSITE" id="PS50093"/>
    </source>
</evidence>
<feature type="compositionally biased region" description="Basic and acidic residues" evidence="1">
    <location>
        <begin position="1"/>
        <end position="13"/>
    </location>
</feature>
<sequence>MTDPLEQRLRDAFEASARSITPEQLDRDRETQLRRRLAEEPPAAGGGRLGSAGRGPAGRGWRLAAAGLTAAAMGLGVLTLTLDRDQQGSQVAESSRSVATVTSTVQVTTEGGSPGQSPGATGTPGAPSQPAPGTTPGAAPTGQTPGGPAPQQSPPAPQQPGQPRPPQQTRPAPLPPGAPGPSPQAPGAPGSPAPGAPPAAPTASPRAETTAPDTSDPDAPDTPQEPEAPSPSESPAPTYAAPVPPQAAPTPPPPPADERPGTWLQVTTSADRVEGRTVYWSSSAIGQAHVTSPGAGIMSFTVEFGDGDREEHYVNDSCDTAAPVVALSQALASERQHVYAAPGTYTIRVTVSYCGDQGAGSSSAGSAEVTVP</sequence>
<dbReference type="EMBL" id="VFOK01000002">
    <property type="protein sequence ID" value="TQL28981.1"/>
    <property type="molecule type" value="Genomic_DNA"/>
</dbReference>
<dbReference type="InterPro" id="IPR000601">
    <property type="entry name" value="PKD_dom"/>
</dbReference>
<dbReference type="RefSeq" id="WP_142007740.1">
    <property type="nucleotide sequence ID" value="NZ_CAJTBP010000001.1"/>
</dbReference>
<comment type="caution">
    <text evidence="3">The sequence shown here is derived from an EMBL/GenBank/DDBJ whole genome shotgun (WGS) entry which is preliminary data.</text>
</comment>
<feature type="compositionally biased region" description="Pro residues" evidence="1">
    <location>
        <begin position="242"/>
        <end position="255"/>
    </location>
</feature>